<comment type="subcellular location">
    <subcellularLocation>
        <location evidence="1 10">Golgi apparatus membrane</location>
        <topology evidence="1 10">Single-pass type II membrane protein</topology>
    </subcellularLocation>
</comment>
<keyword evidence="7 10" id="KW-1133">Transmembrane helix</keyword>
<organism evidence="11 12">
    <name type="scientific">Plakobranchus ocellatus</name>
    <dbReference type="NCBI Taxonomy" id="259542"/>
    <lineage>
        <taxon>Eukaryota</taxon>
        <taxon>Metazoa</taxon>
        <taxon>Spiralia</taxon>
        <taxon>Lophotrochozoa</taxon>
        <taxon>Mollusca</taxon>
        <taxon>Gastropoda</taxon>
        <taxon>Heterobranchia</taxon>
        <taxon>Euthyneura</taxon>
        <taxon>Panpulmonata</taxon>
        <taxon>Sacoglossa</taxon>
        <taxon>Placobranchoidea</taxon>
        <taxon>Plakobranchidae</taxon>
        <taxon>Plakobranchus</taxon>
    </lineage>
</organism>
<sequence length="308" mass="34224">MRFSSSRFLKPSRLLVILGIVTVLNLIVVIYFTVCPYHCRKHMDVKLSLWSLPRVETINNTLNQAGFDTTSNTLNQAGVDTINNTMNQAGVDTISNALNQAGVEVSEQELLLRTKKLPFNATLLSKEKLLEHPYFSLRSPVVEQYTNSILRQPDSTCGQAVHIIVLSHPRDVTTRRAIRETWGSVAKGRPWPGKALSLPVTLTFVLGTESPQKHSLSSINGTALSSADKEKKSCDETIQSQANGGRPCSQPEEDIESDLGNILQFDMFDSYANLTRKVLSALDWITSACKGVQYIVKVNQDIFLNILF</sequence>
<proteinExistence type="inferred from homology"/>
<dbReference type="GO" id="GO:0006493">
    <property type="term" value="P:protein O-linked glycosylation"/>
    <property type="evidence" value="ECO:0007669"/>
    <property type="project" value="TreeGrafter"/>
</dbReference>
<keyword evidence="5 10" id="KW-0812">Transmembrane</keyword>
<gene>
    <name evidence="11" type="ORF">PoB_005963900</name>
</gene>
<evidence type="ECO:0000256" key="7">
    <source>
        <dbReference type="ARBA" id="ARBA00022989"/>
    </source>
</evidence>
<name>A0AAV4CND2_9GAST</name>
<dbReference type="EC" id="2.4.1.-" evidence="10"/>
<dbReference type="Pfam" id="PF01762">
    <property type="entry name" value="Galactosyl_T"/>
    <property type="match status" value="1"/>
</dbReference>
<evidence type="ECO:0000256" key="6">
    <source>
        <dbReference type="ARBA" id="ARBA00022968"/>
    </source>
</evidence>
<evidence type="ECO:0000256" key="2">
    <source>
        <dbReference type="ARBA" id="ARBA00008661"/>
    </source>
</evidence>
<keyword evidence="9 10" id="KW-0472">Membrane</keyword>
<comment type="similarity">
    <text evidence="2 10">Belongs to the glycosyltransferase 31 family.</text>
</comment>
<keyword evidence="3 10" id="KW-0328">Glycosyltransferase</keyword>
<protein>
    <recommendedName>
        <fullName evidence="10">Hexosyltransferase</fullName>
        <ecNumber evidence="10">2.4.1.-</ecNumber>
    </recommendedName>
</protein>
<evidence type="ECO:0000256" key="10">
    <source>
        <dbReference type="RuleBase" id="RU363063"/>
    </source>
</evidence>
<keyword evidence="8 10" id="KW-0333">Golgi apparatus</keyword>
<dbReference type="GO" id="GO:0000139">
    <property type="term" value="C:Golgi membrane"/>
    <property type="evidence" value="ECO:0007669"/>
    <property type="project" value="UniProtKB-SubCell"/>
</dbReference>
<feature type="transmembrane region" description="Helical" evidence="10">
    <location>
        <begin position="12"/>
        <end position="34"/>
    </location>
</feature>
<dbReference type="AlphaFoldDB" id="A0AAV4CND2"/>
<dbReference type="InterPro" id="IPR002659">
    <property type="entry name" value="Glyco_trans_31"/>
</dbReference>
<evidence type="ECO:0000256" key="4">
    <source>
        <dbReference type="ARBA" id="ARBA00022679"/>
    </source>
</evidence>
<keyword evidence="4" id="KW-0808">Transferase</keyword>
<comment type="caution">
    <text evidence="11">The sequence shown here is derived from an EMBL/GenBank/DDBJ whole genome shotgun (WGS) entry which is preliminary data.</text>
</comment>
<dbReference type="GO" id="GO:0016758">
    <property type="term" value="F:hexosyltransferase activity"/>
    <property type="evidence" value="ECO:0007669"/>
    <property type="project" value="InterPro"/>
</dbReference>
<keyword evidence="12" id="KW-1185">Reference proteome</keyword>
<dbReference type="PANTHER" id="PTHR11214">
    <property type="entry name" value="BETA-1,3-N-ACETYLGLUCOSAMINYLTRANSFERASE"/>
    <property type="match status" value="1"/>
</dbReference>
<dbReference type="PANTHER" id="PTHR11214:SF3">
    <property type="entry name" value="BETA-1,3-GALACTOSYLTRANSFERASE 6"/>
    <property type="match status" value="1"/>
</dbReference>
<evidence type="ECO:0000256" key="8">
    <source>
        <dbReference type="ARBA" id="ARBA00023034"/>
    </source>
</evidence>
<evidence type="ECO:0000256" key="5">
    <source>
        <dbReference type="ARBA" id="ARBA00022692"/>
    </source>
</evidence>
<evidence type="ECO:0000256" key="1">
    <source>
        <dbReference type="ARBA" id="ARBA00004323"/>
    </source>
</evidence>
<accession>A0AAV4CND2</accession>
<evidence type="ECO:0000256" key="9">
    <source>
        <dbReference type="ARBA" id="ARBA00023136"/>
    </source>
</evidence>
<dbReference type="Proteomes" id="UP000735302">
    <property type="component" value="Unassembled WGS sequence"/>
</dbReference>
<dbReference type="EMBL" id="BLXT01006765">
    <property type="protein sequence ID" value="GFO33134.1"/>
    <property type="molecule type" value="Genomic_DNA"/>
</dbReference>
<reference evidence="11 12" key="1">
    <citation type="journal article" date="2021" name="Elife">
        <title>Chloroplast acquisition without the gene transfer in kleptoplastic sea slugs, Plakobranchus ocellatus.</title>
        <authorList>
            <person name="Maeda T."/>
            <person name="Takahashi S."/>
            <person name="Yoshida T."/>
            <person name="Shimamura S."/>
            <person name="Takaki Y."/>
            <person name="Nagai Y."/>
            <person name="Toyoda A."/>
            <person name="Suzuki Y."/>
            <person name="Arimoto A."/>
            <person name="Ishii H."/>
            <person name="Satoh N."/>
            <person name="Nishiyama T."/>
            <person name="Hasebe M."/>
            <person name="Maruyama T."/>
            <person name="Minagawa J."/>
            <person name="Obokata J."/>
            <person name="Shigenobu S."/>
        </authorList>
    </citation>
    <scope>NUCLEOTIDE SEQUENCE [LARGE SCALE GENOMIC DNA]</scope>
</reference>
<evidence type="ECO:0000256" key="3">
    <source>
        <dbReference type="ARBA" id="ARBA00022676"/>
    </source>
</evidence>
<keyword evidence="6 10" id="KW-0735">Signal-anchor</keyword>
<evidence type="ECO:0000313" key="11">
    <source>
        <dbReference type="EMBL" id="GFO33134.1"/>
    </source>
</evidence>
<evidence type="ECO:0000313" key="12">
    <source>
        <dbReference type="Proteomes" id="UP000735302"/>
    </source>
</evidence>
<dbReference type="Gene3D" id="3.90.550.50">
    <property type="match status" value="1"/>
</dbReference>